<comment type="similarity">
    <text evidence="12">Belongs to the phosphatidylserine decarboxylase family. PSD-B subfamily. Prokaryotic type I sub-subfamily.</text>
</comment>
<accession>A0A2Z4XWS9</accession>
<feature type="active site" description="Charge relay system; for autoendoproteolytic cleavage activity" evidence="12">
    <location>
        <position position="90"/>
    </location>
</feature>
<dbReference type="UniPathway" id="UPA00558">
    <property type="reaction ID" value="UER00616"/>
</dbReference>
<dbReference type="AlphaFoldDB" id="A0A2Z4XWS9"/>
<dbReference type="EMBL" id="CP021781">
    <property type="protein sequence ID" value="AXA33334.1"/>
    <property type="molecule type" value="Genomic_DNA"/>
</dbReference>
<dbReference type="Pfam" id="PF02666">
    <property type="entry name" value="PS_Dcarbxylase"/>
    <property type="match status" value="1"/>
</dbReference>
<feature type="active site" description="Charge relay system; for autoendoproteolytic cleavage activity" evidence="12">
    <location>
        <position position="248"/>
    </location>
</feature>
<feature type="active site" description="Schiff-base intermediate with substrate; via pyruvic acid; for decarboxylase activity" evidence="12">
    <location>
        <position position="248"/>
    </location>
</feature>
<evidence type="ECO:0000313" key="15">
    <source>
        <dbReference type="Proteomes" id="UP000251120"/>
    </source>
</evidence>
<evidence type="ECO:0000256" key="1">
    <source>
        <dbReference type="ARBA" id="ARBA00005189"/>
    </source>
</evidence>
<dbReference type="Proteomes" id="UP000681131">
    <property type="component" value="Chromosome"/>
</dbReference>
<dbReference type="InterPro" id="IPR033177">
    <property type="entry name" value="PSD-B"/>
</dbReference>
<evidence type="ECO:0000313" key="16">
    <source>
        <dbReference type="Proteomes" id="UP000681131"/>
    </source>
</evidence>
<evidence type="ECO:0000256" key="6">
    <source>
        <dbReference type="ARBA" id="ARBA00023136"/>
    </source>
</evidence>
<dbReference type="OrthoDB" id="9802030at2"/>
<organism evidence="13 15">
    <name type="scientific">Francisella adeliensis</name>
    <dbReference type="NCBI Taxonomy" id="2007306"/>
    <lineage>
        <taxon>Bacteria</taxon>
        <taxon>Pseudomonadati</taxon>
        <taxon>Pseudomonadota</taxon>
        <taxon>Gammaproteobacteria</taxon>
        <taxon>Thiotrichales</taxon>
        <taxon>Francisellaceae</taxon>
        <taxon>Francisella</taxon>
    </lineage>
</organism>
<dbReference type="HAMAP" id="MF_00662">
    <property type="entry name" value="PS_decarb_PSD_B_type1"/>
    <property type="match status" value="1"/>
</dbReference>
<comment type="pathway">
    <text evidence="12">Phospholipid metabolism; phosphatidylethanolamine biosynthesis; phosphatidylethanolamine from CDP-diacylglycerol: step 2/2.</text>
</comment>
<proteinExistence type="inferred from homology"/>
<evidence type="ECO:0000256" key="10">
    <source>
        <dbReference type="ARBA" id="ARBA00023264"/>
    </source>
</evidence>
<dbReference type="Proteomes" id="UP000251120">
    <property type="component" value="Chromosome"/>
</dbReference>
<keyword evidence="5 12" id="KW-0443">Lipid metabolism</keyword>
<comment type="PTM">
    <text evidence="12">Is synthesized initially as an inactive proenzyme. Formation of the active enzyme involves a self-maturation process in which the active site pyruvoyl group is generated from an internal serine residue via an autocatalytic post-translational modification. Two non-identical subunits are generated from the proenzyme in this reaction, and the pyruvate is formed at the N-terminus of the alpha chain, which is derived from the carboxyl end of the proenzyme. The autoendoproteolytic cleavage occurs by a canonical serine protease mechanism, in which the side chain hydroxyl group of the serine supplies its oxygen atom to form the C-terminus of the beta chain, while the remainder of the serine residue undergoes an oxidative deamination to produce ammonia and the pyruvoyl prosthetic group on the alpha chain. During this reaction, the Ser that is part of the protease active site of the proenzyme becomes the pyruvoyl prosthetic group, which constitutes an essential element of the active site of the mature decarboxylase.</text>
</comment>
<protein>
    <recommendedName>
        <fullName evidence="12">Phosphatidylserine decarboxylase proenzyme</fullName>
        <ecNumber evidence="12">4.1.1.65</ecNumber>
    </recommendedName>
    <component>
        <recommendedName>
            <fullName evidence="12">Phosphatidylserine decarboxylase alpha chain</fullName>
        </recommendedName>
    </component>
    <component>
        <recommendedName>
            <fullName evidence="12">Phosphatidylserine decarboxylase beta chain</fullName>
        </recommendedName>
    </component>
</protein>
<dbReference type="GO" id="GO:0006646">
    <property type="term" value="P:phosphatidylethanolamine biosynthetic process"/>
    <property type="evidence" value="ECO:0007669"/>
    <property type="project" value="UniProtKB-UniRule"/>
</dbReference>
<evidence type="ECO:0000256" key="11">
    <source>
        <dbReference type="ARBA" id="ARBA00023317"/>
    </source>
</evidence>
<keyword evidence="10 12" id="KW-1208">Phospholipid metabolism</keyword>
<keyword evidence="8 12" id="KW-0594">Phospholipid biosynthesis</keyword>
<name>A0A2Z4XWS9_9GAMM</name>
<comment type="cofactor">
    <cofactor evidence="12">
        <name>pyruvate</name>
        <dbReference type="ChEBI" id="CHEBI:15361"/>
    </cofactor>
    <text evidence="12">Binds 1 pyruvoyl group covalently per subunit.</text>
</comment>
<evidence type="ECO:0000313" key="13">
    <source>
        <dbReference type="EMBL" id="AXA33334.1"/>
    </source>
</evidence>
<dbReference type="EMBL" id="CP043424">
    <property type="protein sequence ID" value="QIW12931.1"/>
    <property type="molecule type" value="Genomic_DNA"/>
</dbReference>
<evidence type="ECO:0000256" key="3">
    <source>
        <dbReference type="ARBA" id="ARBA00022516"/>
    </source>
</evidence>
<feature type="chain" id="PRO_5023419370" description="Phosphatidylserine decarboxylase alpha chain" evidence="12">
    <location>
        <begin position="248"/>
        <end position="281"/>
    </location>
</feature>
<keyword evidence="16" id="KW-1185">Reference proteome</keyword>
<dbReference type="PANTHER" id="PTHR10067">
    <property type="entry name" value="PHOSPHATIDYLSERINE DECARBOXYLASE"/>
    <property type="match status" value="1"/>
</dbReference>
<dbReference type="EC" id="4.1.1.65" evidence="12"/>
<feature type="modified residue" description="Pyruvic acid (Ser); by autocatalysis" evidence="12">
    <location>
        <position position="248"/>
    </location>
</feature>
<evidence type="ECO:0000256" key="12">
    <source>
        <dbReference type="HAMAP-Rule" id="MF_00662"/>
    </source>
</evidence>
<reference evidence="13 15" key="1">
    <citation type="submission" date="2017-06" db="EMBL/GenBank/DDBJ databases">
        <title>Complete genome of Francisella adeliensis.</title>
        <authorList>
            <person name="Vallesi A."/>
            <person name="Sjodin A."/>
        </authorList>
    </citation>
    <scope>NUCLEOTIDE SEQUENCE [LARGE SCALE GENOMIC DNA]</scope>
    <source>
        <strain evidence="13 15">FDC440</strain>
    </source>
</reference>
<keyword evidence="4 12" id="KW-0210">Decarboxylase</keyword>
<sequence>MKDDLFIYFQYMIPQAVTSRLVSKLAESRNKALKNYLIKLAIKKFNINIEEAKSSNLDDYASFNEFFIRELKDGLRPLNIDSNTISSPADGVLSEFGKIENNTLIQAKGKDFSLESLVAGSSETKFTDFATVYLSPRDYHRVHMPIDGKLTKMVYIPGKLFSVNKTTANNINSLFAKNERLVCYFETAIGEVAVIFVGALLVAGIETKWHGKIAPNYYNRVQEWSYDCDKFQLDYKKGEEIGLFNFGSTVIFLAPNNKIKFQFDEKDSVVQVNQDLALIVE</sequence>
<evidence type="ECO:0000256" key="4">
    <source>
        <dbReference type="ARBA" id="ARBA00022793"/>
    </source>
</evidence>
<dbReference type="PANTHER" id="PTHR10067:SF6">
    <property type="entry name" value="PHOSPHATIDYLSERINE DECARBOXYLASE PROENZYME, MITOCHONDRIAL"/>
    <property type="match status" value="1"/>
</dbReference>
<keyword evidence="6 12" id="KW-0472">Membrane</keyword>
<evidence type="ECO:0000256" key="7">
    <source>
        <dbReference type="ARBA" id="ARBA00023145"/>
    </source>
</evidence>
<gene>
    <name evidence="12 13" type="primary">psd</name>
    <name evidence="13" type="ORF">CDH04_02405</name>
    <name evidence="14" type="ORF">FZC43_02405</name>
</gene>
<comment type="subcellular location">
    <subcellularLocation>
        <location evidence="12">Cell membrane</location>
        <topology evidence="12">Peripheral membrane protein</topology>
    </subcellularLocation>
</comment>
<evidence type="ECO:0000256" key="2">
    <source>
        <dbReference type="ARBA" id="ARBA00022475"/>
    </source>
</evidence>
<reference evidence="14 16" key="2">
    <citation type="submission" date="2019-08" db="EMBL/GenBank/DDBJ databases">
        <title>Complete genome sequences of Francisella adeliensis (FSC1325 and FSC1326).</title>
        <authorList>
            <person name="Ohrman C."/>
            <person name="Uneklint I."/>
            <person name="Vallesi A."/>
            <person name="Karlsson L."/>
            <person name="Sjodin A."/>
        </authorList>
    </citation>
    <scope>NUCLEOTIDE SEQUENCE [LARGE SCALE GENOMIC DNA]</scope>
    <source>
        <strain evidence="14 16">FSC1325</strain>
    </source>
</reference>
<feature type="active site" description="Charge relay system; for autoendoproteolytic cleavage activity" evidence="12">
    <location>
        <position position="143"/>
    </location>
</feature>
<evidence type="ECO:0000256" key="8">
    <source>
        <dbReference type="ARBA" id="ARBA00023209"/>
    </source>
</evidence>
<comment type="subunit">
    <text evidence="12">Heterodimer of a large membrane-associated beta subunit and a small pyruvoyl-containing alpha subunit.</text>
</comment>
<comment type="catalytic activity">
    <reaction evidence="12">
        <text>a 1,2-diacyl-sn-glycero-3-phospho-L-serine + H(+) = a 1,2-diacyl-sn-glycero-3-phosphoethanolamine + CO2</text>
        <dbReference type="Rhea" id="RHEA:20828"/>
        <dbReference type="ChEBI" id="CHEBI:15378"/>
        <dbReference type="ChEBI" id="CHEBI:16526"/>
        <dbReference type="ChEBI" id="CHEBI:57262"/>
        <dbReference type="ChEBI" id="CHEBI:64612"/>
        <dbReference type="EC" id="4.1.1.65"/>
    </reaction>
</comment>
<dbReference type="GO" id="GO:0004609">
    <property type="term" value="F:phosphatidylserine decarboxylase activity"/>
    <property type="evidence" value="ECO:0007669"/>
    <property type="project" value="UniProtKB-UniRule"/>
</dbReference>
<keyword evidence="7 12" id="KW-0865">Zymogen</keyword>
<dbReference type="InterPro" id="IPR003817">
    <property type="entry name" value="PS_Dcarbxylase"/>
</dbReference>
<dbReference type="NCBIfam" id="TIGR00163">
    <property type="entry name" value="PS_decarb"/>
    <property type="match status" value="1"/>
</dbReference>
<dbReference type="KEGG" id="fad:CDH04_02405"/>
<dbReference type="InterPro" id="IPR033178">
    <property type="entry name" value="PSD_type1_pro"/>
</dbReference>
<comment type="pathway">
    <text evidence="1">Lipid metabolism.</text>
</comment>
<keyword evidence="3 12" id="KW-0444">Lipid biosynthesis</keyword>
<dbReference type="GO" id="GO:0005886">
    <property type="term" value="C:plasma membrane"/>
    <property type="evidence" value="ECO:0007669"/>
    <property type="project" value="UniProtKB-SubCell"/>
</dbReference>
<keyword evidence="2 12" id="KW-1003">Cell membrane</keyword>
<dbReference type="RefSeq" id="WP_112869507.1">
    <property type="nucleotide sequence ID" value="NZ_CP021781.1"/>
</dbReference>
<comment type="function">
    <text evidence="12">Catalyzes the formation of phosphatidylethanolamine (PtdEtn) from phosphatidylserine (PtdSer).</text>
</comment>
<keyword evidence="11 12" id="KW-0670">Pyruvate</keyword>
<evidence type="ECO:0000256" key="5">
    <source>
        <dbReference type="ARBA" id="ARBA00023098"/>
    </source>
</evidence>
<keyword evidence="9 12" id="KW-0456">Lyase</keyword>
<evidence type="ECO:0000313" key="14">
    <source>
        <dbReference type="EMBL" id="QIW12931.1"/>
    </source>
</evidence>
<feature type="chain" id="PRO_5023419369" description="Phosphatidylserine decarboxylase beta chain" evidence="12">
    <location>
        <begin position="1"/>
        <end position="247"/>
    </location>
</feature>
<feature type="site" description="Cleavage (non-hydrolytic); by autocatalysis" evidence="12">
    <location>
        <begin position="247"/>
        <end position="248"/>
    </location>
</feature>
<evidence type="ECO:0000256" key="9">
    <source>
        <dbReference type="ARBA" id="ARBA00023239"/>
    </source>
</evidence>